<dbReference type="InterPro" id="IPR039551">
    <property type="entry name" value="Cho/carn_acyl_trans"/>
</dbReference>
<name>A0AAD5M370_PYTIN</name>
<keyword evidence="4" id="KW-0813">Transport</keyword>
<evidence type="ECO:0000256" key="12">
    <source>
        <dbReference type="ARBA" id="ARBA00023140"/>
    </source>
</evidence>
<keyword evidence="7" id="KW-0276">Fatty acid metabolism</keyword>
<keyword evidence="5 18" id="KW-0808">Transferase</keyword>
<feature type="domain" description="Choline/carnitine acyltransferase" evidence="19">
    <location>
        <begin position="50"/>
        <end position="620"/>
    </location>
</feature>
<organism evidence="20 21">
    <name type="scientific">Pythium insidiosum</name>
    <name type="common">Pythiosis disease agent</name>
    <dbReference type="NCBI Taxonomy" id="114742"/>
    <lineage>
        <taxon>Eukaryota</taxon>
        <taxon>Sar</taxon>
        <taxon>Stramenopiles</taxon>
        <taxon>Oomycota</taxon>
        <taxon>Peronosporomycetes</taxon>
        <taxon>Pythiales</taxon>
        <taxon>Pythiaceae</taxon>
        <taxon>Pythium</taxon>
    </lineage>
</organism>
<dbReference type="InterPro" id="IPR023213">
    <property type="entry name" value="CAT-like_dom_sf"/>
</dbReference>
<dbReference type="FunFam" id="3.30.559.70:FF:000007">
    <property type="entry name" value="Carnitine O-acetyltransferase, mitochondrial"/>
    <property type="match status" value="1"/>
</dbReference>
<evidence type="ECO:0000256" key="4">
    <source>
        <dbReference type="ARBA" id="ARBA00022448"/>
    </source>
</evidence>
<dbReference type="Proteomes" id="UP001209570">
    <property type="component" value="Unassembled WGS sequence"/>
</dbReference>
<sequence>MAAASASASASASAYGPAGFRECHGDYRSERDLEVPTQPLYRFQQQLPRLPVPSLDETVALYLQSVAPLATPQELAETQRLAREFLSAGGQGAELQRRLLARAAERRDTSFLAEWWNTGGYLQVRDPVVFNVSYFFHFADSVHAEQRSQVGRAAALLRAAMLFRARVADGSLEPEQLGPKKTPVCATAYKYMFNACRIPRRGQDSYRIYDPARFHHAVVLRHNKFFKVELVDPAAAGRVLSFEELCLQLQRVLDMAGAKESPVGVLSSEDRDHWADARDELVRTGNEPALREIESAVLALCLDDAAPVSRTEVARGLWHGDGRNRFFDKCIQLVVYENGKAGLLGEHSMLDGMPMARFADELVTGLHRSAVALGPRGRSSEELRAALPLPEPLTFRFSRATLANIARAERTFDATAAAHDVHVEAFFGFGKSAIKTFKCSPDAFVQVAIQLAYKKLFGRDAATYEASQTRVFLDGRTETTRSCTRQSAAFTDAMLDPSEAASPAERRQLLLAAVGAHVQYMKRAAQGKGVDRHLLALRLLVQPGERVPFLEDPLMARSRYWLVSTSHLTNELFDGWGWGEVVPEGLGIAYSIKNDSVQFNIACRLQTPHPWAARMGHLLTESLRDMQQLLAGDGRAPGASSSKL</sequence>
<keyword evidence="13 18" id="KW-0012">Acyltransferase</keyword>
<dbReference type="InterPro" id="IPR000542">
    <property type="entry name" value="Carn_acyl_trans"/>
</dbReference>
<evidence type="ECO:0000256" key="13">
    <source>
        <dbReference type="ARBA" id="ARBA00023315"/>
    </source>
</evidence>
<dbReference type="Pfam" id="PF00755">
    <property type="entry name" value="Carn_acyltransf"/>
    <property type="match status" value="1"/>
</dbReference>
<evidence type="ECO:0000256" key="17">
    <source>
        <dbReference type="PIRSR" id="PIRSR600542-1"/>
    </source>
</evidence>
<evidence type="ECO:0000256" key="11">
    <source>
        <dbReference type="ARBA" id="ARBA00023136"/>
    </source>
</evidence>
<evidence type="ECO:0000256" key="5">
    <source>
        <dbReference type="ARBA" id="ARBA00022679"/>
    </source>
</evidence>
<evidence type="ECO:0000313" key="20">
    <source>
        <dbReference type="EMBL" id="KAJ0393435.1"/>
    </source>
</evidence>
<keyword evidence="21" id="KW-1185">Reference proteome</keyword>
<protein>
    <recommendedName>
        <fullName evidence="16">Carnitine O-acetyltransferase, mitochondrial</fullName>
    </recommendedName>
</protein>
<keyword evidence="9" id="KW-0443">Lipid metabolism</keyword>
<dbReference type="AlphaFoldDB" id="A0AAD5M370"/>
<dbReference type="PANTHER" id="PTHR22589:SF103">
    <property type="entry name" value="CARNITINE O-ACETYL-TRANSFERASE, ISOFORM A-RELATED"/>
    <property type="match status" value="1"/>
</dbReference>
<evidence type="ECO:0000256" key="14">
    <source>
        <dbReference type="ARBA" id="ARBA00052702"/>
    </source>
</evidence>
<evidence type="ECO:0000256" key="7">
    <source>
        <dbReference type="ARBA" id="ARBA00022832"/>
    </source>
</evidence>
<keyword evidence="8" id="KW-0809">Transit peptide</keyword>
<feature type="active site" description="Proton acceptor" evidence="17">
    <location>
        <position position="347"/>
    </location>
</feature>
<comment type="function">
    <text evidence="15">Carnitine acetylase is specific for short chain fatty acids. Carnitine acetylase seems to affect the flux through the pyruvate dehydrogenase complex. It may be involved as well in the transport of acetyl-CoA into mitochondria.</text>
</comment>
<dbReference type="PROSITE" id="PS00439">
    <property type="entry name" value="ACYLTRANSF_C_1"/>
    <property type="match status" value="1"/>
</dbReference>
<keyword evidence="11" id="KW-0472">Membrane</keyword>
<evidence type="ECO:0000256" key="3">
    <source>
        <dbReference type="ARBA" id="ARBA00005232"/>
    </source>
</evidence>
<gene>
    <name evidence="20" type="ORF">P43SY_004935</name>
</gene>
<comment type="catalytic activity">
    <reaction evidence="14">
        <text>(R)-carnitine + acetyl-CoA = O-acetyl-(R)-carnitine + CoA</text>
        <dbReference type="Rhea" id="RHEA:21136"/>
        <dbReference type="ChEBI" id="CHEBI:16347"/>
        <dbReference type="ChEBI" id="CHEBI:57287"/>
        <dbReference type="ChEBI" id="CHEBI:57288"/>
        <dbReference type="ChEBI" id="CHEBI:57589"/>
        <dbReference type="EC" id="2.3.1.7"/>
    </reaction>
</comment>
<dbReference type="Gene3D" id="3.30.559.70">
    <property type="entry name" value="Choline/Carnitine o-acyltransferase, domain 2"/>
    <property type="match status" value="1"/>
</dbReference>
<evidence type="ECO:0000259" key="19">
    <source>
        <dbReference type="Pfam" id="PF00755"/>
    </source>
</evidence>
<evidence type="ECO:0000256" key="18">
    <source>
        <dbReference type="RuleBase" id="RU003801"/>
    </source>
</evidence>
<dbReference type="GO" id="GO:0005743">
    <property type="term" value="C:mitochondrial inner membrane"/>
    <property type="evidence" value="ECO:0007669"/>
    <property type="project" value="UniProtKB-SubCell"/>
</dbReference>
<evidence type="ECO:0000256" key="1">
    <source>
        <dbReference type="ARBA" id="ARBA00004275"/>
    </source>
</evidence>
<evidence type="ECO:0000313" key="21">
    <source>
        <dbReference type="Proteomes" id="UP001209570"/>
    </source>
</evidence>
<dbReference type="Gene3D" id="3.30.559.10">
    <property type="entry name" value="Chloramphenicol acetyltransferase-like domain"/>
    <property type="match status" value="1"/>
</dbReference>
<keyword evidence="10" id="KW-0496">Mitochondrion</keyword>
<comment type="similarity">
    <text evidence="3 18">Belongs to the carnitine/choline acetyltransferase family.</text>
</comment>
<dbReference type="GO" id="GO:0004092">
    <property type="term" value="F:carnitine O-acetyltransferase activity"/>
    <property type="evidence" value="ECO:0007669"/>
    <property type="project" value="UniProtKB-EC"/>
</dbReference>
<evidence type="ECO:0000256" key="16">
    <source>
        <dbReference type="ARBA" id="ARBA00073438"/>
    </source>
</evidence>
<proteinExistence type="inferred from homology"/>
<dbReference type="GO" id="GO:0006631">
    <property type="term" value="P:fatty acid metabolic process"/>
    <property type="evidence" value="ECO:0007669"/>
    <property type="project" value="UniProtKB-KW"/>
</dbReference>
<evidence type="ECO:0000256" key="2">
    <source>
        <dbReference type="ARBA" id="ARBA00004443"/>
    </source>
</evidence>
<evidence type="ECO:0000256" key="8">
    <source>
        <dbReference type="ARBA" id="ARBA00022946"/>
    </source>
</evidence>
<evidence type="ECO:0000256" key="9">
    <source>
        <dbReference type="ARBA" id="ARBA00023098"/>
    </source>
</evidence>
<dbReference type="PANTHER" id="PTHR22589">
    <property type="entry name" value="CARNITINE O-ACYLTRANSFERASE"/>
    <property type="match status" value="1"/>
</dbReference>
<dbReference type="PROSITE" id="PS00440">
    <property type="entry name" value="ACYLTRANSF_C_2"/>
    <property type="match status" value="1"/>
</dbReference>
<evidence type="ECO:0000256" key="6">
    <source>
        <dbReference type="ARBA" id="ARBA00022792"/>
    </source>
</evidence>
<accession>A0AAD5M370</accession>
<evidence type="ECO:0000256" key="15">
    <source>
        <dbReference type="ARBA" id="ARBA00053195"/>
    </source>
</evidence>
<reference evidence="20" key="1">
    <citation type="submission" date="2021-12" db="EMBL/GenBank/DDBJ databases">
        <title>Prjna785345.</title>
        <authorList>
            <person name="Rujirawat T."/>
            <person name="Krajaejun T."/>
        </authorList>
    </citation>
    <scope>NUCLEOTIDE SEQUENCE</scope>
    <source>
        <strain evidence="20">Pi057C3</strain>
    </source>
</reference>
<dbReference type="SUPFAM" id="SSF52777">
    <property type="entry name" value="CoA-dependent acyltransferases"/>
    <property type="match status" value="2"/>
</dbReference>
<comment type="caution">
    <text evidence="20">The sequence shown here is derived from an EMBL/GenBank/DDBJ whole genome shotgun (WGS) entry which is preliminary data.</text>
</comment>
<keyword evidence="6" id="KW-0999">Mitochondrion inner membrane</keyword>
<dbReference type="InterPro" id="IPR042231">
    <property type="entry name" value="Cho/carn_acyl_trans_2"/>
</dbReference>
<evidence type="ECO:0000256" key="10">
    <source>
        <dbReference type="ARBA" id="ARBA00023128"/>
    </source>
</evidence>
<dbReference type="EMBL" id="JAKCXM010000493">
    <property type="protein sequence ID" value="KAJ0393435.1"/>
    <property type="molecule type" value="Genomic_DNA"/>
</dbReference>
<keyword evidence="12" id="KW-0576">Peroxisome</keyword>
<dbReference type="GO" id="GO:0005777">
    <property type="term" value="C:peroxisome"/>
    <property type="evidence" value="ECO:0007669"/>
    <property type="project" value="UniProtKB-SubCell"/>
</dbReference>
<comment type="subcellular location">
    <subcellularLocation>
        <location evidence="2">Mitochondrion inner membrane</location>
        <topology evidence="2">Peripheral membrane protein</topology>
        <orientation evidence="2">Matrix side</orientation>
    </subcellularLocation>
    <subcellularLocation>
        <location evidence="1">Peroxisome</location>
    </subcellularLocation>
</comment>